<reference evidence="1" key="1">
    <citation type="submission" date="2021-12" db="EMBL/GenBank/DDBJ databases">
        <title>Genome sequence of novel Pectobacterium sp. causing blackleg.</title>
        <authorList>
            <person name="Wang J."/>
        </authorList>
    </citation>
    <scope>NUCLEOTIDE SEQUENCE</scope>
    <source>
        <strain evidence="1">BY21311</strain>
    </source>
</reference>
<dbReference type="Proteomes" id="UP001059272">
    <property type="component" value="Chromosome"/>
</dbReference>
<dbReference type="RefSeq" id="WP_040033987.1">
    <property type="nucleotide sequence ID" value="NZ_CP090065.1"/>
</dbReference>
<evidence type="ECO:0008006" key="3">
    <source>
        <dbReference type="Google" id="ProtNLM"/>
    </source>
</evidence>
<sequence>MKETAACYDDLLNAYQRWLTDLTNIAIRNGMCHPDIRYSHCLTVSVLHFPEAGAVTAIVPQYLYRIVHGKKWPDPLFSLDDLRTILATNDELLFTHAGLEGILLSECVRLKQGRLANKLICLFSQFKMREIRHKLVWLCWYDLMRGASMNDWLENLKLMNHEEIYFWLGKRQEENAVLTNLMDEYVVFTRY</sequence>
<proteinExistence type="predicted"/>
<dbReference type="EMBL" id="CP090065">
    <property type="protein sequence ID" value="UVO07149.1"/>
    <property type="molecule type" value="Genomic_DNA"/>
</dbReference>
<gene>
    <name evidence="1" type="ORF">LW347_14700</name>
</gene>
<organism evidence="1 2">
    <name type="scientific">Pectobacterium polonicum</name>
    <dbReference type="NCBI Taxonomy" id="2485124"/>
    <lineage>
        <taxon>Bacteria</taxon>
        <taxon>Pseudomonadati</taxon>
        <taxon>Pseudomonadota</taxon>
        <taxon>Gammaproteobacteria</taxon>
        <taxon>Enterobacterales</taxon>
        <taxon>Pectobacteriaceae</taxon>
        <taxon>Pectobacterium</taxon>
    </lineage>
</organism>
<evidence type="ECO:0000313" key="2">
    <source>
        <dbReference type="Proteomes" id="UP001059272"/>
    </source>
</evidence>
<name>A0AAE9T1L5_9GAMM</name>
<protein>
    <recommendedName>
        <fullName evidence="3">Secretoglobin family protein</fullName>
    </recommendedName>
</protein>
<evidence type="ECO:0000313" key="1">
    <source>
        <dbReference type="EMBL" id="UVO07149.1"/>
    </source>
</evidence>
<accession>A0AAE9T1L5</accession>
<dbReference type="KEGG" id="ppoo:LW347_14700"/>
<dbReference type="AlphaFoldDB" id="A0AAE9T1L5"/>